<evidence type="ECO:0000313" key="1">
    <source>
        <dbReference type="EMBL" id="NBJ91817.1"/>
    </source>
</evidence>
<dbReference type="RefSeq" id="WP_160558898.1">
    <property type="nucleotide sequence ID" value="NZ_QZDT01000004.1"/>
</dbReference>
<comment type="caution">
    <text evidence="1">The sequence shown here is derived from an EMBL/GenBank/DDBJ whole genome shotgun (WGS) entry which is preliminary data.</text>
</comment>
<dbReference type="Proteomes" id="UP001154420">
    <property type="component" value="Unassembled WGS sequence"/>
</dbReference>
<protein>
    <recommendedName>
        <fullName evidence="3">AP2/ERF domain-containing protein</fullName>
    </recommendedName>
</protein>
<dbReference type="GO" id="GO:0003677">
    <property type="term" value="F:DNA binding"/>
    <property type="evidence" value="ECO:0007669"/>
    <property type="project" value="InterPro"/>
</dbReference>
<name>A0A9X5BDS2_9FIRM</name>
<organism evidence="1 2">
    <name type="scientific">Parablautia muri</name>
    <dbReference type="NCBI Taxonomy" id="2320879"/>
    <lineage>
        <taxon>Bacteria</taxon>
        <taxon>Bacillati</taxon>
        <taxon>Bacillota</taxon>
        <taxon>Clostridia</taxon>
        <taxon>Lachnospirales</taxon>
        <taxon>Lachnospiraceae</taxon>
        <taxon>Parablautia</taxon>
    </lineage>
</organism>
<evidence type="ECO:0008006" key="3">
    <source>
        <dbReference type="Google" id="ProtNLM"/>
    </source>
</evidence>
<proteinExistence type="predicted"/>
<evidence type="ECO:0000313" key="2">
    <source>
        <dbReference type="Proteomes" id="UP001154420"/>
    </source>
</evidence>
<dbReference type="OrthoDB" id="552713at2"/>
<sequence>MGHSREKLDLQGQKFGQLTVLEPVENINGRTAWLCQCDCGRKTVVKTYHLRCGHTKSCGCQSGPGGPRYALGLTYIDGTCVEMLAAKTVRSNNTSGVPGVDWLVSKGRWRATICFKGKRHYLGSYSCFEDAVKARRQAEKEMHDRFVSEFTD</sequence>
<dbReference type="AlphaFoldDB" id="A0A9X5BDS2"/>
<dbReference type="SUPFAM" id="SSF54171">
    <property type="entry name" value="DNA-binding domain"/>
    <property type="match status" value="1"/>
</dbReference>
<reference evidence="1" key="1">
    <citation type="submission" date="2018-09" db="EMBL/GenBank/DDBJ databases">
        <title>Murine metabolic-syndrome-specific gut microbial biobank.</title>
        <authorList>
            <person name="Liu C."/>
        </authorList>
    </citation>
    <scope>NUCLEOTIDE SEQUENCE</scope>
    <source>
        <strain evidence="1">D42-62</strain>
    </source>
</reference>
<gene>
    <name evidence="1" type="ORF">D5281_04230</name>
</gene>
<accession>A0A9X5BDS2</accession>
<dbReference type="EMBL" id="QZDT01000004">
    <property type="protein sequence ID" value="NBJ91817.1"/>
    <property type="molecule type" value="Genomic_DNA"/>
</dbReference>
<keyword evidence="2" id="KW-1185">Reference proteome</keyword>
<dbReference type="InterPro" id="IPR016177">
    <property type="entry name" value="DNA-bd_dom_sf"/>
</dbReference>